<keyword evidence="6" id="KW-1185">Reference proteome</keyword>
<dbReference type="InterPro" id="IPR000055">
    <property type="entry name" value="Restrct_endonuc_typeI_TRD"/>
</dbReference>
<accession>A0ABW9TZT4</accession>
<dbReference type="PANTHER" id="PTHR30408:SF12">
    <property type="entry name" value="TYPE I RESTRICTION ENZYME MJAVIII SPECIFICITY SUBUNIT"/>
    <property type="match status" value="1"/>
</dbReference>
<evidence type="ECO:0000259" key="4">
    <source>
        <dbReference type="Pfam" id="PF01420"/>
    </source>
</evidence>
<evidence type="ECO:0000313" key="6">
    <source>
        <dbReference type="Proteomes" id="UP000467637"/>
    </source>
</evidence>
<evidence type="ECO:0000256" key="1">
    <source>
        <dbReference type="ARBA" id="ARBA00010923"/>
    </source>
</evidence>
<feature type="domain" description="Type I restriction modification DNA specificity" evidence="4">
    <location>
        <begin position="23"/>
        <end position="209"/>
    </location>
</feature>
<dbReference type="InterPro" id="IPR052021">
    <property type="entry name" value="Type-I_RS_S_subunit"/>
</dbReference>
<dbReference type="Pfam" id="PF01420">
    <property type="entry name" value="Methylase_S"/>
    <property type="match status" value="1"/>
</dbReference>
<dbReference type="PANTHER" id="PTHR30408">
    <property type="entry name" value="TYPE-1 RESTRICTION ENZYME ECOKI SPECIFICITY PROTEIN"/>
    <property type="match status" value="1"/>
</dbReference>
<dbReference type="InterPro" id="IPR044946">
    <property type="entry name" value="Restrct_endonuc_typeI_TRD_sf"/>
</dbReference>
<dbReference type="EMBL" id="WSEM01000003">
    <property type="protein sequence ID" value="MVQ33354.1"/>
    <property type="molecule type" value="Genomic_DNA"/>
</dbReference>
<keyword evidence="3" id="KW-0238">DNA-binding</keyword>
<reference evidence="5 6" key="1">
    <citation type="submission" date="2019-12" db="EMBL/GenBank/DDBJ databases">
        <authorList>
            <person name="Huq M.A."/>
        </authorList>
    </citation>
    <scope>NUCLEOTIDE SEQUENCE [LARGE SCALE GENOMIC DNA]</scope>
    <source>
        <strain evidence="5 6">MAH-34</strain>
    </source>
</reference>
<name>A0ABW9TZT4_9BACL</name>
<proteinExistence type="inferred from homology"/>
<dbReference type="Proteomes" id="UP000467637">
    <property type="component" value="Unassembled WGS sequence"/>
</dbReference>
<dbReference type="Gene3D" id="1.10.287.1120">
    <property type="entry name" value="Bipartite methylase S protein"/>
    <property type="match status" value="1"/>
</dbReference>
<evidence type="ECO:0000313" key="5">
    <source>
        <dbReference type="EMBL" id="MVQ33354.1"/>
    </source>
</evidence>
<comment type="similarity">
    <text evidence="1">Belongs to the type-I restriction system S methylase family.</text>
</comment>
<gene>
    <name evidence="5" type="ORF">GON05_01710</name>
</gene>
<protein>
    <recommendedName>
        <fullName evidence="4">Type I restriction modification DNA specificity domain-containing protein</fullName>
    </recommendedName>
</protein>
<evidence type="ECO:0000256" key="3">
    <source>
        <dbReference type="ARBA" id="ARBA00023125"/>
    </source>
</evidence>
<comment type="caution">
    <text evidence="5">The sequence shown here is derived from an EMBL/GenBank/DDBJ whole genome shotgun (WGS) entry which is preliminary data.</text>
</comment>
<organism evidence="5 6">
    <name type="scientific">Paenibacillus anseongense</name>
    <dbReference type="NCBI Taxonomy" id="2682845"/>
    <lineage>
        <taxon>Bacteria</taxon>
        <taxon>Bacillati</taxon>
        <taxon>Bacillota</taxon>
        <taxon>Bacilli</taxon>
        <taxon>Bacillales</taxon>
        <taxon>Paenibacillaceae</taxon>
        <taxon>Paenibacillus</taxon>
    </lineage>
</organism>
<dbReference type="Gene3D" id="3.90.220.20">
    <property type="entry name" value="DNA methylase specificity domains"/>
    <property type="match status" value="2"/>
</dbReference>
<evidence type="ECO:0000256" key="2">
    <source>
        <dbReference type="ARBA" id="ARBA00022747"/>
    </source>
</evidence>
<dbReference type="RefSeq" id="WP_157317526.1">
    <property type="nucleotide sequence ID" value="NZ_WSEM01000003.1"/>
</dbReference>
<sequence>MTDAKIVMEQFTEFKDTKFGKVPSDWMVIQLNEMIERGLIIGHLDGNHGELYPKSDEFVDSGVPYLSANTIESGIIKYDKSKFLTFERATKFKKGIAIERDILFAHNATVGPVAILKNDYEFVILSTTLTYYRCNVQELIPEYLVQFMQSVYFVRQYERVMKQSTRNQIPITLQRDFYHIVPKIEEQHKIASILSTWDNAIELKEKLIELKKEQKKGLMQRLLTGKVRVAGFNGEWIESKLGDLLKERKEIGYNDLELLAITSQKGIVRRSEVDIKDNSSEDKSKYKRIMPLDIGYNTMRMWQGVSSVSKYEGIVSPAYTILKPTNKVDSNFIGFLFKAPNIVNLFRRYSQGLVDDTLNLKYENLKLIKVTVPQDIREQKAIAEILLCMNHHIELLESELECFKQQKKGIMESLLTGKVRVKV</sequence>
<keyword evidence="2" id="KW-0680">Restriction system</keyword>
<dbReference type="SUPFAM" id="SSF116734">
    <property type="entry name" value="DNA methylase specificity domain"/>
    <property type="match status" value="2"/>
</dbReference>